<evidence type="ECO:0000313" key="2">
    <source>
        <dbReference type="Proteomes" id="UP000823775"/>
    </source>
</evidence>
<sequence length="110" mass="11971">MELRVRHKQYQQYHTSWTYRGLALDTSIHGYPDGSPWGRDLELPHAVPNSWFAATISGYSSRNILNPRSIPTGRIGSGGGVVASSWASNGFVSIYYTLLVGTGGRVVASS</sequence>
<keyword evidence="2" id="KW-1185">Reference proteome</keyword>
<evidence type="ECO:0000313" key="1">
    <source>
        <dbReference type="EMBL" id="MCD7467887.1"/>
    </source>
</evidence>
<gene>
    <name evidence="1" type="ORF">HAX54_005576</name>
</gene>
<reference evidence="1 2" key="1">
    <citation type="journal article" date="2021" name="BMC Genomics">
        <title>Datura genome reveals duplications of psychoactive alkaloid biosynthetic genes and high mutation rate following tissue culture.</title>
        <authorList>
            <person name="Rajewski A."/>
            <person name="Carter-House D."/>
            <person name="Stajich J."/>
            <person name="Litt A."/>
        </authorList>
    </citation>
    <scope>NUCLEOTIDE SEQUENCE [LARGE SCALE GENOMIC DNA]</scope>
    <source>
        <strain evidence="1">AR-01</strain>
    </source>
</reference>
<accession>A0ABS8T8Z6</accession>
<proteinExistence type="predicted"/>
<protein>
    <submittedName>
        <fullName evidence="1">Uncharacterized protein</fullName>
    </submittedName>
</protein>
<comment type="caution">
    <text evidence="1">The sequence shown here is derived from an EMBL/GenBank/DDBJ whole genome shotgun (WGS) entry which is preliminary data.</text>
</comment>
<dbReference type="EMBL" id="JACEIK010001280">
    <property type="protein sequence ID" value="MCD7467887.1"/>
    <property type="molecule type" value="Genomic_DNA"/>
</dbReference>
<name>A0ABS8T8Z6_DATST</name>
<organism evidence="1 2">
    <name type="scientific">Datura stramonium</name>
    <name type="common">Jimsonweed</name>
    <name type="synonym">Common thornapple</name>
    <dbReference type="NCBI Taxonomy" id="4076"/>
    <lineage>
        <taxon>Eukaryota</taxon>
        <taxon>Viridiplantae</taxon>
        <taxon>Streptophyta</taxon>
        <taxon>Embryophyta</taxon>
        <taxon>Tracheophyta</taxon>
        <taxon>Spermatophyta</taxon>
        <taxon>Magnoliopsida</taxon>
        <taxon>eudicotyledons</taxon>
        <taxon>Gunneridae</taxon>
        <taxon>Pentapetalae</taxon>
        <taxon>asterids</taxon>
        <taxon>lamiids</taxon>
        <taxon>Solanales</taxon>
        <taxon>Solanaceae</taxon>
        <taxon>Solanoideae</taxon>
        <taxon>Datureae</taxon>
        <taxon>Datura</taxon>
    </lineage>
</organism>
<dbReference type="Proteomes" id="UP000823775">
    <property type="component" value="Unassembled WGS sequence"/>
</dbReference>